<dbReference type="AlphaFoldDB" id="A6DUB3"/>
<dbReference type="STRING" id="313628.LNTAR_03389"/>
<dbReference type="Pfam" id="PF13442">
    <property type="entry name" value="Cytochrome_CBB3"/>
    <property type="match status" value="1"/>
</dbReference>
<organism evidence="6 7">
    <name type="scientific">Lentisphaera araneosa HTCC2155</name>
    <dbReference type="NCBI Taxonomy" id="313628"/>
    <lineage>
        <taxon>Bacteria</taxon>
        <taxon>Pseudomonadati</taxon>
        <taxon>Lentisphaerota</taxon>
        <taxon>Lentisphaeria</taxon>
        <taxon>Lentisphaerales</taxon>
        <taxon>Lentisphaeraceae</taxon>
        <taxon>Lentisphaera</taxon>
    </lineage>
</organism>
<dbReference type="InterPro" id="IPR036909">
    <property type="entry name" value="Cyt_c-like_dom_sf"/>
</dbReference>
<gene>
    <name evidence="6" type="ORF">LNTAR_03389</name>
</gene>
<evidence type="ECO:0000259" key="5">
    <source>
        <dbReference type="PROSITE" id="PS51007"/>
    </source>
</evidence>
<feature type="domain" description="Cytochrome c" evidence="5">
    <location>
        <begin position="109"/>
        <end position="197"/>
    </location>
</feature>
<dbReference type="OrthoDB" id="9796771at2"/>
<dbReference type="Gene3D" id="1.10.760.10">
    <property type="entry name" value="Cytochrome c-like domain"/>
    <property type="match status" value="1"/>
</dbReference>
<evidence type="ECO:0000313" key="6">
    <source>
        <dbReference type="EMBL" id="EDM24776.1"/>
    </source>
</evidence>
<dbReference type="InterPro" id="IPR009056">
    <property type="entry name" value="Cyt_c-like_dom"/>
</dbReference>
<protein>
    <recommendedName>
        <fullName evidence="5">Cytochrome c domain-containing protein</fullName>
    </recommendedName>
</protein>
<dbReference type="PANTHER" id="PTHR40394:SF2">
    <property type="entry name" value="QUINOL:CYTOCHROME C OXIDOREDUCTASE MEMBRANE PROTEIN"/>
    <property type="match status" value="1"/>
</dbReference>
<evidence type="ECO:0000256" key="4">
    <source>
        <dbReference type="PROSITE-ProRule" id="PRU00433"/>
    </source>
</evidence>
<keyword evidence="2 4" id="KW-0479">Metal-binding</keyword>
<comment type="caution">
    <text evidence="6">The sequence shown here is derived from an EMBL/GenBank/DDBJ whole genome shotgun (WGS) entry which is preliminary data.</text>
</comment>
<dbReference type="GO" id="GO:0020037">
    <property type="term" value="F:heme binding"/>
    <property type="evidence" value="ECO:0007669"/>
    <property type="project" value="InterPro"/>
</dbReference>
<keyword evidence="1 4" id="KW-0349">Heme</keyword>
<evidence type="ECO:0000256" key="1">
    <source>
        <dbReference type="ARBA" id="ARBA00022617"/>
    </source>
</evidence>
<evidence type="ECO:0000256" key="2">
    <source>
        <dbReference type="ARBA" id="ARBA00022723"/>
    </source>
</evidence>
<dbReference type="Proteomes" id="UP000004947">
    <property type="component" value="Unassembled WGS sequence"/>
</dbReference>
<evidence type="ECO:0000313" key="7">
    <source>
        <dbReference type="Proteomes" id="UP000004947"/>
    </source>
</evidence>
<dbReference type="eggNOG" id="COG2010">
    <property type="taxonomic scope" value="Bacteria"/>
</dbReference>
<reference evidence="6 7" key="1">
    <citation type="journal article" date="2010" name="J. Bacteriol.">
        <title>Genome sequence of Lentisphaera araneosa HTCC2155T, the type species of the order Lentisphaerales in the phylum Lentisphaerae.</title>
        <authorList>
            <person name="Thrash J.C."/>
            <person name="Cho J.C."/>
            <person name="Vergin K.L."/>
            <person name="Morris R.M."/>
            <person name="Giovannoni S.J."/>
        </authorList>
    </citation>
    <scope>NUCLEOTIDE SEQUENCE [LARGE SCALE GENOMIC DNA]</scope>
    <source>
        <strain evidence="6 7">HTCC2155</strain>
    </source>
</reference>
<dbReference type="SUPFAM" id="SSF46626">
    <property type="entry name" value="Cytochrome c"/>
    <property type="match status" value="1"/>
</dbReference>
<name>A6DUB3_9BACT</name>
<evidence type="ECO:0000256" key="3">
    <source>
        <dbReference type="ARBA" id="ARBA00023004"/>
    </source>
</evidence>
<dbReference type="PANTHER" id="PTHR40394">
    <property type="entry name" value="LIPOPROTEIN-RELATED"/>
    <property type="match status" value="1"/>
</dbReference>
<dbReference type="EMBL" id="ABCK01000051">
    <property type="protein sequence ID" value="EDM24776.1"/>
    <property type="molecule type" value="Genomic_DNA"/>
</dbReference>
<keyword evidence="7" id="KW-1185">Reference proteome</keyword>
<dbReference type="RefSeq" id="WP_007281396.1">
    <property type="nucleotide sequence ID" value="NZ_ABCK01000051.1"/>
</dbReference>
<proteinExistence type="predicted"/>
<keyword evidence="3 4" id="KW-0408">Iron</keyword>
<dbReference type="GO" id="GO:0009055">
    <property type="term" value="F:electron transfer activity"/>
    <property type="evidence" value="ECO:0007669"/>
    <property type="project" value="InterPro"/>
</dbReference>
<dbReference type="PROSITE" id="PS51007">
    <property type="entry name" value="CYTC"/>
    <property type="match status" value="1"/>
</dbReference>
<dbReference type="GO" id="GO:0046872">
    <property type="term" value="F:metal ion binding"/>
    <property type="evidence" value="ECO:0007669"/>
    <property type="project" value="UniProtKB-KW"/>
</dbReference>
<sequence>MSLSSMIKPLTISLSLGALFLASCKPGAESAKPPIHPNPNMDSQEKYRAQSESPFFDDGRTMRPEIAETVPYGKLVQDPAIRDGKNEKGEYITSAPDFKATGWKKSYAEYLERGQERYEIYCTPCHGSLGDGVGMVAKRGFAGVANLLLPDYAKMSDGLLYSAIKNGSRSKIMLPYAVQIPDLADRWAIVEYIRVLQKAAATEEYKSLSSKEAK</sequence>
<accession>A6DUB3</accession>